<dbReference type="AlphaFoldDB" id="A0A151P2E4"/>
<dbReference type="EMBL" id="AKHW03001210">
    <property type="protein sequence ID" value="KYO43231.1"/>
    <property type="molecule type" value="Genomic_DNA"/>
</dbReference>
<protein>
    <submittedName>
        <fullName evidence="1">Uncharacterized protein</fullName>
    </submittedName>
</protein>
<accession>A0A151P2E4</accession>
<reference evidence="1 2" key="1">
    <citation type="journal article" date="2012" name="Genome Biol.">
        <title>Sequencing three crocodilian genomes to illuminate the evolution of archosaurs and amniotes.</title>
        <authorList>
            <person name="St John J.A."/>
            <person name="Braun E.L."/>
            <person name="Isberg S.R."/>
            <person name="Miles L.G."/>
            <person name="Chong A.Y."/>
            <person name="Gongora J."/>
            <person name="Dalzell P."/>
            <person name="Moran C."/>
            <person name="Bed'hom B."/>
            <person name="Abzhanov A."/>
            <person name="Burgess S.C."/>
            <person name="Cooksey A.M."/>
            <person name="Castoe T.A."/>
            <person name="Crawford N.G."/>
            <person name="Densmore L.D."/>
            <person name="Drew J.C."/>
            <person name="Edwards S.V."/>
            <person name="Faircloth B.C."/>
            <person name="Fujita M.K."/>
            <person name="Greenwold M.J."/>
            <person name="Hoffmann F.G."/>
            <person name="Howard J.M."/>
            <person name="Iguchi T."/>
            <person name="Janes D.E."/>
            <person name="Khan S.Y."/>
            <person name="Kohno S."/>
            <person name="de Koning A.J."/>
            <person name="Lance S.L."/>
            <person name="McCarthy F.M."/>
            <person name="McCormack J.E."/>
            <person name="Merchant M.E."/>
            <person name="Peterson D.G."/>
            <person name="Pollock D.D."/>
            <person name="Pourmand N."/>
            <person name="Raney B.J."/>
            <person name="Roessler K.A."/>
            <person name="Sanford J.R."/>
            <person name="Sawyer R.H."/>
            <person name="Schmidt C.J."/>
            <person name="Triplett E.W."/>
            <person name="Tuberville T.D."/>
            <person name="Venegas-Anaya M."/>
            <person name="Howard J.T."/>
            <person name="Jarvis E.D."/>
            <person name="Guillette L.J.Jr."/>
            <person name="Glenn T.C."/>
            <person name="Green R.E."/>
            <person name="Ray D.A."/>
        </authorList>
    </citation>
    <scope>NUCLEOTIDE SEQUENCE [LARGE SCALE GENOMIC DNA]</scope>
    <source>
        <strain evidence="1">KSC_2009_1</strain>
    </source>
</reference>
<evidence type="ECO:0000313" key="1">
    <source>
        <dbReference type="EMBL" id="KYO43231.1"/>
    </source>
</evidence>
<sequence>MGDKNDSCSLCFNRTGSDVLFHCRVVTLDLVKKALAQWEAESKQLEFTRLGQKNMATHGAHRPQWQEALYIRDMIVNQTEDHLLQRGRELHPLKEIWVASHLVES</sequence>
<dbReference type="Proteomes" id="UP000050525">
    <property type="component" value="Unassembled WGS sequence"/>
</dbReference>
<comment type="caution">
    <text evidence="1">The sequence shown here is derived from an EMBL/GenBank/DDBJ whole genome shotgun (WGS) entry which is preliminary data.</text>
</comment>
<organism evidence="1 2">
    <name type="scientific">Alligator mississippiensis</name>
    <name type="common">American alligator</name>
    <dbReference type="NCBI Taxonomy" id="8496"/>
    <lineage>
        <taxon>Eukaryota</taxon>
        <taxon>Metazoa</taxon>
        <taxon>Chordata</taxon>
        <taxon>Craniata</taxon>
        <taxon>Vertebrata</taxon>
        <taxon>Euteleostomi</taxon>
        <taxon>Archelosauria</taxon>
        <taxon>Archosauria</taxon>
        <taxon>Crocodylia</taxon>
        <taxon>Alligatoridae</taxon>
        <taxon>Alligatorinae</taxon>
        <taxon>Alligator</taxon>
    </lineage>
</organism>
<evidence type="ECO:0000313" key="2">
    <source>
        <dbReference type="Proteomes" id="UP000050525"/>
    </source>
</evidence>
<proteinExistence type="predicted"/>
<gene>
    <name evidence="1" type="ORF">Y1Q_0017547</name>
</gene>
<name>A0A151P2E4_ALLMI</name>
<keyword evidence="2" id="KW-1185">Reference proteome</keyword>